<dbReference type="Proteomes" id="UP001596395">
    <property type="component" value="Unassembled WGS sequence"/>
</dbReference>
<accession>A0ABD5VH52</accession>
<protein>
    <submittedName>
        <fullName evidence="1">Uncharacterized protein</fullName>
    </submittedName>
</protein>
<keyword evidence="2" id="KW-1185">Reference proteome</keyword>
<evidence type="ECO:0000313" key="2">
    <source>
        <dbReference type="Proteomes" id="UP001596395"/>
    </source>
</evidence>
<dbReference type="AlphaFoldDB" id="A0ABD5VH52"/>
<comment type="caution">
    <text evidence="1">The sequence shown here is derived from an EMBL/GenBank/DDBJ whole genome shotgun (WGS) entry which is preliminary data.</text>
</comment>
<sequence length="143" mass="15979">MIEVQLIDNFGGWGYMFAPDDIEIEVESEGRRKSLTLSGQDLLLVYDRLSQQKQDAVVLGMGHTLGISFPDSSRVHIQFSEIEMTASRAQLSDEIEALLQSVFEENDSVSTGAERTQALSDMQGWLDARDATLTVEELYQTLC</sequence>
<evidence type="ECO:0000313" key="1">
    <source>
        <dbReference type="EMBL" id="MFC6954854.1"/>
    </source>
</evidence>
<proteinExistence type="predicted"/>
<organism evidence="1 2">
    <name type="scientific">Halorubellus litoreus</name>
    <dbReference type="NCBI Taxonomy" id="755308"/>
    <lineage>
        <taxon>Archaea</taxon>
        <taxon>Methanobacteriati</taxon>
        <taxon>Methanobacteriota</taxon>
        <taxon>Stenosarchaea group</taxon>
        <taxon>Halobacteria</taxon>
        <taxon>Halobacteriales</taxon>
        <taxon>Halorubellaceae</taxon>
        <taxon>Halorubellus</taxon>
    </lineage>
</organism>
<dbReference type="RefSeq" id="WP_336351797.1">
    <property type="nucleotide sequence ID" value="NZ_JAZAQL010000004.1"/>
</dbReference>
<gene>
    <name evidence="1" type="ORF">ACFQGB_18455</name>
</gene>
<reference evidence="1 2" key="1">
    <citation type="journal article" date="2019" name="Int. J. Syst. Evol. Microbiol.">
        <title>The Global Catalogue of Microorganisms (GCM) 10K type strain sequencing project: providing services to taxonomists for standard genome sequencing and annotation.</title>
        <authorList>
            <consortium name="The Broad Institute Genomics Platform"/>
            <consortium name="The Broad Institute Genome Sequencing Center for Infectious Disease"/>
            <person name="Wu L."/>
            <person name="Ma J."/>
        </authorList>
    </citation>
    <scope>NUCLEOTIDE SEQUENCE [LARGE SCALE GENOMIC DNA]</scope>
    <source>
        <strain evidence="1 2">GX26</strain>
    </source>
</reference>
<dbReference type="EMBL" id="JBHSXN010000004">
    <property type="protein sequence ID" value="MFC6954854.1"/>
    <property type="molecule type" value="Genomic_DNA"/>
</dbReference>
<name>A0ABD5VH52_9EURY</name>